<dbReference type="Proteomes" id="UP000676325">
    <property type="component" value="Unassembled WGS sequence"/>
</dbReference>
<dbReference type="Gene3D" id="2.60.110.10">
    <property type="entry name" value="Thaumatin"/>
    <property type="match status" value="1"/>
</dbReference>
<dbReference type="PANTHER" id="PTHR31048">
    <property type="entry name" value="OS03G0233200 PROTEIN"/>
    <property type="match status" value="1"/>
</dbReference>
<dbReference type="AlphaFoldDB" id="A0A941IHC1"/>
<sequence length="227" mass="24013">MVNRLDQTIWPAIAADPKHPISATGWVLAPGASLSILIPDHWDVRMWARTGCSFDASGVGSCTSGGCGRLECGSTWGEFPSTLAEFNLNAWNGMDFYDVSLVEGNNLPMWVNSYGGTSTDKLDANGCSAAGCTRDANLTCPAKLQRVRGGKVVACLSACLVFNTAQTCCTGAYAARSACVPSTWPIDSAAVFKKAEPFAYSYVDDDATSVLTCAGECDYRVTWGVSS</sequence>
<organism evidence="1 2">
    <name type="scientific">Actinospica acidithermotolerans</name>
    <dbReference type="NCBI Taxonomy" id="2828514"/>
    <lineage>
        <taxon>Bacteria</taxon>
        <taxon>Bacillati</taxon>
        <taxon>Actinomycetota</taxon>
        <taxon>Actinomycetes</taxon>
        <taxon>Catenulisporales</taxon>
        <taxon>Actinospicaceae</taxon>
        <taxon>Actinospica</taxon>
    </lineage>
</organism>
<gene>
    <name evidence="1" type="ORF">KDK95_18840</name>
</gene>
<proteinExistence type="predicted"/>
<evidence type="ECO:0000313" key="1">
    <source>
        <dbReference type="EMBL" id="MBR7828375.1"/>
    </source>
</evidence>
<accession>A0A941IHC1</accession>
<comment type="caution">
    <text evidence="1">The sequence shown here is derived from an EMBL/GenBank/DDBJ whole genome shotgun (WGS) entry which is preliminary data.</text>
</comment>
<dbReference type="FunFam" id="2.60.110.10:FF:000004">
    <property type="entry name" value="THAUMATIN-LIKE PROTEIN 1"/>
    <property type="match status" value="1"/>
</dbReference>
<dbReference type="InterPro" id="IPR037176">
    <property type="entry name" value="Osmotin/thaumatin-like_sf"/>
</dbReference>
<dbReference type="RefSeq" id="WP_212519512.1">
    <property type="nucleotide sequence ID" value="NZ_JAGSOH010000055.1"/>
</dbReference>
<keyword evidence="2" id="KW-1185">Reference proteome</keyword>
<evidence type="ECO:0000313" key="2">
    <source>
        <dbReference type="Proteomes" id="UP000676325"/>
    </source>
</evidence>
<dbReference type="SUPFAM" id="SSF49870">
    <property type="entry name" value="Osmotin, thaumatin-like protein"/>
    <property type="match status" value="1"/>
</dbReference>
<dbReference type="InterPro" id="IPR001938">
    <property type="entry name" value="Thaumatin"/>
</dbReference>
<dbReference type="EMBL" id="JAGSOH010000055">
    <property type="protein sequence ID" value="MBR7828375.1"/>
    <property type="molecule type" value="Genomic_DNA"/>
</dbReference>
<dbReference type="Pfam" id="PF00314">
    <property type="entry name" value="Thaumatin"/>
    <property type="match status" value="1"/>
</dbReference>
<dbReference type="PRINTS" id="PR00347">
    <property type="entry name" value="THAUMATIN"/>
</dbReference>
<protein>
    <submittedName>
        <fullName evidence="1">Thaumatin family protein</fullName>
    </submittedName>
</protein>
<dbReference type="PROSITE" id="PS51367">
    <property type="entry name" value="THAUMATIN_2"/>
    <property type="match status" value="1"/>
</dbReference>
<name>A0A941IHC1_9ACTN</name>
<reference evidence="1" key="1">
    <citation type="submission" date="2021-04" db="EMBL/GenBank/DDBJ databases">
        <title>Genome based classification of Actinospica acidithermotolerans sp. nov., an actinobacterium isolated from an Indonesian hot spring.</title>
        <authorList>
            <person name="Kusuma A.B."/>
            <person name="Putra K.E."/>
            <person name="Nafisah S."/>
            <person name="Loh J."/>
            <person name="Nouioui I."/>
            <person name="Goodfellow M."/>
        </authorList>
    </citation>
    <scope>NUCLEOTIDE SEQUENCE</scope>
    <source>
        <strain evidence="1">MGRD01-02</strain>
    </source>
</reference>
<dbReference type="SMART" id="SM00205">
    <property type="entry name" value="THN"/>
    <property type="match status" value="1"/>
</dbReference>
<dbReference type="PIRSF" id="PIRSF002703">
    <property type="entry name" value="Thaumatin"/>
    <property type="match status" value="1"/>
</dbReference>